<dbReference type="HOGENOM" id="CLU_011599_0_0_9"/>
<comment type="caution">
    <text evidence="2">The sequence shown here is derived from an EMBL/GenBank/DDBJ whole genome shotgun (WGS) entry which is preliminary data.</text>
</comment>
<gene>
    <name evidence="2" type="ORF">HMPREF1097_05051</name>
</gene>
<keyword evidence="1" id="KW-0812">Transmembrane</keyword>
<dbReference type="EMBL" id="AGYG01000032">
    <property type="protein sequence ID" value="ENZ32349.1"/>
    <property type="molecule type" value="Genomic_DNA"/>
</dbReference>
<proteinExistence type="predicted"/>
<dbReference type="Proteomes" id="UP000013041">
    <property type="component" value="Unassembled WGS sequence"/>
</dbReference>
<evidence type="ECO:0000256" key="1">
    <source>
        <dbReference type="SAM" id="Phobius"/>
    </source>
</evidence>
<evidence type="ECO:0008006" key="4">
    <source>
        <dbReference type="Google" id="ProtNLM"/>
    </source>
</evidence>
<feature type="transmembrane region" description="Helical" evidence="1">
    <location>
        <begin position="53"/>
        <end position="74"/>
    </location>
</feature>
<dbReference type="PATRIC" id="fig|997897.5.peg.5312"/>
<reference evidence="2 3" key="1">
    <citation type="submission" date="2013-01" db="EMBL/GenBank/DDBJ databases">
        <title>The Genome Sequence of Clostridium bolteae 90B8.</title>
        <authorList>
            <consortium name="The Broad Institute Genome Sequencing Platform"/>
            <person name="Earl A."/>
            <person name="Ward D."/>
            <person name="Feldgarden M."/>
            <person name="Gevers D."/>
            <person name="Courvalin P."/>
            <person name="Lambert T."/>
            <person name="Walker B."/>
            <person name="Young S.K."/>
            <person name="Zeng Q."/>
            <person name="Gargeya S."/>
            <person name="Fitzgerald M."/>
            <person name="Haas B."/>
            <person name="Abouelleil A."/>
            <person name="Alvarado L."/>
            <person name="Arachchi H.M."/>
            <person name="Berlin A.M."/>
            <person name="Chapman S.B."/>
            <person name="Dewar J."/>
            <person name="Goldberg J."/>
            <person name="Griggs A."/>
            <person name="Gujja S."/>
            <person name="Hansen M."/>
            <person name="Howarth C."/>
            <person name="Imamovic A."/>
            <person name="Larimer J."/>
            <person name="McCowan C."/>
            <person name="Murphy C."/>
            <person name="Neiman D."/>
            <person name="Pearson M."/>
            <person name="Priest M."/>
            <person name="Roberts A."/>
            <person name="Saif S."/>
            <person name="Shea T."/>
            <person name="Sisk P."/>
            <person name="Sykes S."/>
            <person name="Wortman J."/>
            <person name="Nusbaum C."/>
            <person name="Birren B."/>
        </authorList>
    </citation>
    <scope>NUCLEOTIDE SEQUENCE [LARGE SCALE GENOMIC DNA]</scope>
    <source>
        <strain evidence="2 3">90B8</strain>
    </source>
</reference>
<keyword evidence="1" id="KW-0472">Membrane</keyword>
<accession>R0AHU6</accession>
<protein>
    <recommendedName>
        <fullName evidence="4">Phage tail tape measure protein, TP901 family, core region</fullName>
    </recommendedName>
</protein>
<dbReference type="RefSeq" id="WP_002570522.1">
    <property type="nucleotide sequence ID" value="NZ_KB851139.1"/>
</dbReference>
<name>R0AHU6_9FIRM</name>
<evidence type="ECO:0000313" key="3">
    <source>
        <dbReference type="Proteomes" id="UP000013041"/>
    </source>
</evidence>
<dbReference type="AlphaFoldDB" id="R0AHU6"/>
<sequence>MRITDGSGITLEKLKVIIEAYTKPYQEQMEKVQAKTAQVTNRIERQTARIANAWKRVGAILASVLSIAAIVAFGKSCIDLGSNLTEVQNVVDVTFGAMSGRVDAFAKDAAKAFGLSETMAKKYMGTYGAMAKSFGITGKAGYDMSAAITGLTGDVASFYNLSQDEAYTKLKSIFTGETESLKDLGVVMTQTALDQYALNNGFGKTTAKMTEQEKVMLRYQFVMSQLSDASGDFARTSNSWANQVRILQLQFEALRATIGQGLINAFTPVIQVINTILAKLQTLAEYFRAFTVAIFGDAAGGSGSVADSMDSAAGSSGNIADNMGSAANSAKEMNRQLAKFDELNNLSSNRNSGGAGGGGGGGILGDLDLGMDNVQAEADKISNKIIDAFKVGDYYSVGAYIGAAITDALRKINWNDAYESARNFGRGFALFLNGLISPELFWEVGHSIGGALNAALYAALKFGKEFDWSNFGLSIAAGINGFFSTFDFSALGSAASVFAIGLLDTIATALENTDWFMVGQKIGEFFAALDWDTILAKSGRVIIDAISAGIKLFAGFTDAAPIEAAIIASIAGFKFVGIAGIIAKGILASIASTGITLEGIKLALTGLTVGFVGGPAFDVIGNEIVDKLDAIIAELFGQSVDDALGEGLLIAVSAGLGALTGPVGALVGGIIGLLLDTIRGGDLAKKFWKSFGEGVFNWNVAGELWNSVKEFFSKANASFIENDLVGFGINMVEGIINGFAAGLALFTEPILDLYTWIVNGICDIFGIHSPAKEMESYGQYILEGIIEGFRATFGEWTESLNEWYNQHIAPWFTFQKWSDLYNTIKTSLKTKWDETVLQWKTDIQNWWNQHVIKWFTKEKWTSGLDGIKEGFKAAFNAAVDAAKQIWNDFAEWLNEKLTFTIDPITVMGKTVYEGGEISLGKIPTFASGGFPDRGQLFIASESGPEMVGRIGGRTAVANKDQITDGIATAVYAANSEQNQLLREQNELLRAILVKPGVNKDDVVDLWKSGAGEYRKETGRQLGLAY</sequence>
<evidence type="ECO:0000313" key="2">
    <source>
        <dbReference type="EMBL" id="ENZ32349.1"/>
    </source>
</evidence>
<organism evidence="2 3">
    <name type="scientific">Enterocloster bolteae 90B8</name>
    <dbReference type="NCBI Taxonomy" id="997897"/>
    <lineage>
        <taxon>Bacteria</taxon>
        <taxon>Bacillati</taxon>
        <taxon>Bacillota</taxon>
        <taxon>Clostridia</taxon>
        <taxon>Lachnospirales</taxon>
        <taxon>Lachnospiraceae</taxon>
        <taxon>Enterocloster</taxon>
    </lineage>
</organism>
<keyword evidence="1" id="KW-1133">Transmembrane helix</keyword>